<feature type="non-terminal residue" evidence="1">
    <location>
        <position position="1"/>
    </location>
</feature>
<dbReference type="EMBL" id="CAJOAY010015779">
    <property type="protein sequence ID" value="CAF4293588.1"/>
    <property type="molecule type" value="Genomic_DNA"/>
</dbReference>
<accession>A0A820HC04</accession>
<organism evidence="1 2">
    <name type="scientific">Adineta steineri</name>
    <dbReference type="NCBI Taxonomy" id="433720"/>
    <lineage>
        <taxon>Eukaryota</taxon>
        <taxon>Metazoa</taxon>
        <taxon>Spiralia</taxon>
        <taxon>Gnathifera</taxon>
        <taxon>Rotifera</taxon>
        <taxon>Eurotatoria</taxon>
        <taxon>Bdelloidea</taxon>
        <taxon>Adinetida</taxon>
        <taxon>Adinetidae</taxon>
        <taxon>Adineta</taxon>
    </lineage>
</organism>
<dbReference type="Proteomes" id="UP000663881">
    <property type="component" value="Unassembled WGS sequence"/>
</dbReference>
<comment type="caution">
    <text evidence="1">The sequence shown here is derived from an EMBL/GenBank/DDBJ whole genome shotgun (WGS) entry which is preliminary data.</text>
</comment>
<gene>
    <name evidence="1" type="ORF">OKA104_LOCUS45830</name>
</gene>
<dbReference type="AlphaFoldDB" id="A0A820HC04"/>
<evidence type="ECO:0000313" key="1">
    <source>
        <dbReference type="EMBL" id="CAF4293588.1"/>
    </source>
</evidence>
<reference evidence="1" key="1">
    <citation type="submission" date="2021-02" db="EMBL/GenBank/DDBJ databases">
        <authorList>
            <person name="Nowell W R."/>
        </authorList>
    </citation>
    <scope>NUCLEOTIDE SEQUENCE</scope>
</reference>
<evidence type="ECO:0000313" key="2">
    <source>
        <dbReference type="Proteomes" id="UP000663881"/>
    </source>
</evidence>
<sequence length="25" mass="2809">LRHCLGFRGCSLQWSDFAILSNGLD</sequence>
<name>A0A820HC04_9BILA</name>
<protein>
    <submittedName>
        <fullName evidence="1">Uncharacterized protein</fullName>
    </submittedName>
</protein>
<proteinExistence type="predicted"/>